<dbReference type="FunFam" id="3.30.70.270:FF:000001">
    <property type="entry name" value="Diguanylate cyclase domain protein"/>
    <property type="match status" value="1"/>
</dbReference>
<dbReference type="NCBIfam" id="TIGR00254">
    <property type="entry name" value="GGDEF"/>
    <property type="match status" value="1"/>
</dbReference>
<protein>
    <recommendedName>
        <fullName evidence="3">diguanylate cyclase</fullName>
        <ecNumber evidence="3">2.7.7.65</ecNumber>
    </recommendedName>
</protein>
<keyword evidence="6" id="KW-0812">Transmembrane</keyword>
<dbReference type="SUPFAM" id="SSF55073">
    <property type="entry name" value="Nucleotide cyclase"/>
    <property type="match status" value="1"/>
</dbReference>
<evidence type="ECO:0000313" key="9">
    <source>
        <dbReference type="Proteomes" id="UP000305198"/>
    </source>
</evidence>
<evidence type="ECO:0000256" key="5">
    <source>
        <dbReference type="SAM" id="Coils"/>
    </source>
</evidence>
<evidence type="ECO:0000256" key="3">
    <source>
        <dbReference type="ARBA" id="ARBA00012528"/>
    </source>
</evidence>
<dbReference type="EC" id="2.7.7.65" evidence="3"/>
<dbReference type="GO" id="GO:0005886">
    <property type="term" value="C:plasma membrane"/>
    <property type="evidence" value="ECO:0007669"/>
    <property type="project" value="UniProtKB-SubCell"/>
</dbReference>
<feature type="transmembrane region" description="Helical" evidence="6">
    <location>
        <begin position="39"/>
        <end position="56"/>
    </location>
</feature>
<dbReference type="CDD" id="cd01949">
    <property type="entry name" value="GGDEF"/>
    <property type="match status" value="1"/>
</dbReference>
<feature type="coiled-coil region" evidence="5">
    <location>
        <begin position="209"/>
        <end position="236"/>
    </location>
</feature>
<keyword evidence="5" id="KW-0175">Coiled coil</keyword>
<gene>
    <name evidence="8" type="ORF">FA869_05190</name>
</gene>
<dbReference type="InterPro" id="IPR000160">
    <property type="entry name" value="GGDEF_dom"/>
</dbReference>
<accession>A0A4U0YMI3</accession>
<feature type="transmembrane region" description="Helical" evidence="6">
    <location>
        <begin position="173"/>
        <end position="192"/>
    </location>
</feature>
<evidence type="ECO:0000256" key="4">
    <source>
        <dbReference type="ARBA" id="ARBA00034247"/>
    </source>
</evidence>
<comment type="subcellular location">
    <subcellularLocation>
        <location evidence="2">Cell inner membrane</location>
    </subcellularLocation>
</comment>
<evidence type="ECO:0000256" key="2">
    <source>
        <dbReference type="ARBA" id="ARBA00004533"/>
    </source>
</evidence>
<feature type="transmembrane region" description="Helical" evidence="6">
    <location>
        <begin position="124"/>
        <end position="142"/>
    </location>
</feature>
<name>A0A4U0YMI3_9GAMM</name>
<reference evidence="8 9" key="1">
    <citation type="submission" date="2019-04" db="EMBL/GenBank/DDBJ databases">
        <title>Crypto-aerobic microbial life in anoxic (sulfidic) marine sediments.</title>
        <authorList>
            <person name="Bhattacharya S."/>
            <person name="Roy C."/>
            <person name="Mondal N."/>
            <person name="Sarkar J."/>
            <person name="Mandal S."/>
            <person name="Rameez M.J."/>
            <person name="Ghosh W."/>
        </authorList>
    </citation>
    <scope>NUCLEOTIDE SEQUENCE [LARGE SCALE GENOMIC DNA]</scope>
    <source>
        <strain evidence="8 9">SBBB</strain>
    </source>
</reference>
<dbReference type="SMART" id="SM00267">
    <property type="entry name" value="GGDEF"/>
    <property type="match status" value="1"/>
</dbReference>
<feature type="transmembrane region" description="Helical" evidence="6">
    <location>
        <begin position="68"/>
        <end position="89"/>
    </location>
</feature>
<evidence type="ECO:0000313" key="8">
    <source>
        <dbReference type="EMBL" id="TKA93552.1"/>
    </source>
</evidence>
<keyword evidence="6" id="KW-1133">Transmembrane helix</keyword>
<dbReference type="Gene3D" id="3.30.70.270">
    <property type="match status" value="1"/>
</dbReference>
<dbReference type="Pfam" id="PF00990">
    <property type="entry name" value="GGDEF"/>
    <property type="match status" value="1"/>
</dbReference>
<sequence length="395" mass="44683">MSMNDSTKPYQISAFSAEFTDPSEEQAFRAYIRPLAARSLRVALIVWGSLLLLFAGQDWLSLGWSDDFVTLLVCRVLQAGMLFIFVFMLGRKPQLVSSGRVVTVLEIAGFFLFMPVYFLLPEVAAFTIGVIGLMLLSMFLFVPNRLLLTLLAAVTGVVLTLSCMAWNGRSVDILFGAFFILMLPVATGYFGAQQLQMVQRRQYAMFNQAKEANLALEEEVERRKLLEQELKRQATTDPLTGLFNRRQYEMLFRRERERCRRQGTAICVAMVDLDYFKALNDELGHDCGDMALKHVATLFTNQLREGDVVGRFGGEEFIILLPDTGPAEAERVIERLRQTLENTPVSLQGEPRRLTATFSISAVLDDETDISETLRRVDRGLYRGKRAGRNRVVMV</sequence>
<comment type="caution">
    <text evidence="8">The sequence shown here is derived from an EMBL/GenBank/DDBJ whole genome shotgun (WGS) entry which is preliminary data.</text>
</comment>
<evidence type="ECO:0000259" key="7">
    <source>
        <dbReference type="PROSITE" id="PS50887"/>
    </source>
</evidence>
<evidence type="ECO:0000256" key="6">
    <source>
        <dbReference type="SAM" id="Phobius"/>
    </source>
</evidence>
<dbReference type="InterPro" id="IPR050469">
    <property type="entry name" value="Diguanylate_Cyclase"/>
</dbReference>
<dbReference type="EMBL" id="SWAV01000001">
    <property type="protein sequence ID" value="TKA93552.1"/>
    <property type="molecule type" value="Genomic_DNA"/>
</dbReference>
<dbReference type="AlphaFoldDB" id="A0A4U0YMI3"/>
<keyword evidence="6" id="KW-0472">Membrane</keyword>
<proteinExistence type="predicted"/>
<evidence type="ECO:0000256" key="1">
    <source>
        <dbReference type="ARBA" id="ARBA00001946"/>
    </source>
</evidence>
<dbReference type="PROSITE" id="PS50887">
    <property type="entry name" value="GGDEF"/>
    <property type="match status" value="1"/>
</dbReference>
<dbReference type="PANTHER" id="PTHR45138">
    <property type="entry name" value="REGULATORY COMPONENTS OF SENSORY TRANSDUCTION SYSTEM"/>
    <property type="match status" value="1"/>
</dbReference>
<feature type="transmembrane region" description="Helical" evidence="6">
    <location>
        <begin position="147"/>
        <end position="167"/>
    </location>
</feature>
<dbReference type="GO" id="GO:0052621">
    <property type="term" value="F:diguanylate cyclase activity"/>
    <property type="evidence" value="ECO:0007669"/>
    <property type="project" value="UniProtKB-EC"/>
</dbReference>
<dbReference type="PANTHER" id="PTHR45138:SF9">
    <property type="entry name" value="DIGUANYLATE CYCLASE DGCM-RELATED"/>
    <property type="match status" value="1"/>
</dbReference>
<feature type="transmembrane region" description="Helical" evidence="6">
    <location>
        <begin position="101"/>
        <end position="118"/>
    </location>
</feature>
<comment type="cofactor">
    <cofactor evidence="1">
        <name>Mg(2+)</name>
        <dbReference type="ChEBI" id="CHEBI:18420"/>
    </cofactor>
</comment>
<feature type="domain" description="GGDEF" evidence="7">
    <location>
        <begin position="264"/>
        <end position="395"/>
    </location>
</feature>
<comment type="catalytic activity">
    <reaction evidence="4">
        <text>2 GTP = 3',3'-c-di-GMP + 2 diphosphate</text>
        <dbReference type="Rhea" id="RHEA:24898"/>
        <dbReference type="ChEBI" id="CHEBI:33019"/>
        <dbReference type="ChEBI" id="CHEBI:37565"/>
        <dbReference type="ChEBI" id="CHEBI:58805"/>
        <dbReference type="EC" id="2.7.7.65"/>
    </reaction>
</comment>
<dbReference type="Proteomes" id="UP000305198">
    <property type="component" value="Unassembled WGS sequence"/>
</dbReference>
<dbReference type="InterPro" id="IPR029787">
    <property type="entry name" value="Nucleotide_cyclase"/>
</dbReference>
<organism evidence="8 9">
    <name type="scientific">Halopseudomonas bauzanensis</name>
    <dbReference type="NCBI Taxonomy" id="653930"/>
    <lineage>
        <taxon>Bacteria</taxon>
        <taxon>Pseudomonadati</taxon>
        <taxon>Pseudomonadota</taxon>
        <taxon>Gammaproteobacteria</taxon>
        <taxon>Pseudomonadales</taxon>
        <taxon>Pseudomonadaceae</taxon>
        <taxon>Halopseudomonas</taxon>
    </lineage>
</organism>
<dbReference type="InterPro" id="IPR043128">
    <property type="entry name" value="Rev_trsase/Diguanyl_cyclase"/>
</dbReference>